<evidence type="ECO:0000313" key="3">
    <source>
        <dbReference type="Proteomes" id="UP000001593"/>
    </source>
</evidence>
<accession>A7RHD3</accession>
<evidence type="ECO:0000256" key="1">
    <source>
        <dbReference type="SAM" id="Coils"/>
    </source>
</evidence>
<reference evidence="2 3" key="1">
    <citation type="journal article" date="2007" name="Science">
        <title>Sea anemone genome reveals ancestral eumetazoan gene repertoire and genomic organization.</title>
        <authorList>
            <person name="Putnam N.H."/>
            <person name="Srivastava M."/>
            <person name="Hellsten U."/>
            <person name="Dirks B."/>
            <person name="Chapman J."/>
            <person name="Salamov A."/>
            <person name="Terry A."/>
            <person name="Shapiro H."/>
            <person name="Lindquist E."/>
            <person name="Kapitonov V.V."/>
            <person name="Jurka J."/>
            <person name="Genikhovich G."/>
            <person name="Grigoriev I.V."/>
            <person name="Lucas S.M."/>
            <person name="Steele R.E."/>
            <person name="Finnerty J.R."/>
            <person name="Technau U."/>
            <person name="Martindale M.Q."/>
            <person name="Rokhsar D.S."/>
        </authorList>
    </citation>
    <scope>NUCLEOTIDE SEQUENCE [LARGE SCALE GENOMIC DNA]</scope>
    <source>
        <strain evidence="3">CH2 X CH6</strain>
    </source>
</reference>
<dbReference type="PANTHER" id="PTHR18881:SF2">
    <property type="entry name" value="POLYAMINE-MODULATED FACTOR 1-BINDING PROTEIN 1"/>
    <property type="match status" value="1"/>
</dbReference>
<keyword evidence="3" id="KW-1185">Reference proteome</keyword>
<protein>
    <submittedName>
        <fullName evidence="2">Uncharacterized protein</fullName>
    </submittedName>
</protein>
<dbReference type="PANTHER" id="PTHR18881">
    <property type="entry name" value="POLYAMINE-MODULATED FACTOR 1-BINDING PROTEIN 1-RELATED"/>
    <property type="match status" value="1"/>
</dbReference>
<organism evidence="2 3">
    <name type="scientific">Nematostella vectensis</name>
    <name type="common">Starlet sea anemone</name>
    <dbReference type="NCBI Taxonomy" id="45351"/>
    <lineage>
        <taxon>Eukaryota</taxon>
        <taxon>Metazoa</taxon>
        <taxon>Cnidaria</taxon>
        <taxon>Anthozoa</taxon>
        <taxon>Hexacorallia</taxon>
        <taxon>Actiniaria</taxon>
        <taxon>Edwardsiidae</taxon>
        <taxon>Nematostella</taxon>
    </lineage>
</organism>
<sequence length="400" mass="45861">MRQSQEVSRRDEGVVVLKVELATLQEKHRLLFEENEKLKQELSLSRSQNQSCLEEVQTLRISLEEARANGDRLHRESELVVENVNSWVQEQKHGNDRLAGKLREQSAQITALQGEKDRLSDTTSALQKENAALKSELEERRLEGERLKSLQSHSAQQQVLLHQLRNRLSDFENEQDADAANKAHTIDDLHERLKVNVDTIQQLNQQLSALNKDNLRQRHLLDRESAMRKSLQMQVEARDQTIQALKAQSDSKRFSDIPIRDTELISDNFHVNGDSYIDKGLSKPVQKDKIRSIMKKEIEKAGVNDPQVLDKSYWIQRVGEINDHTFKESIGHHCDNAQIFPSNYSKVANSGLAKSVISAINWTTQEHLHDTDGVIDRHHGNKGEKRTVPTLGLYHTAFMF</sequence>
<evidence type="ECO:0000313" key="2">
    <source>
        <dbReference type="EMBL" id="EDO49210.1"/>
    </source>
</evidence>
<dbReference type="eggNOG" id="ENOG502QUDT">
    <property type="taxonomic scope" value="Eukaryota"/>
</dbReference>
<feature type="coiled-coil region" evidence="1">
    <location>
        <begin position="95"/>
        <end position="248"/>
    </location>
</feature>
<dbReference type="OMA" id="HEQESHI"/>
<dbReference type="HOGENOM" id="CLU_689475_0_0_1"/>
<name>A7RHD3_NEMVE</name>
<dbReference type="EMBL" id="DS469510">
    <property type="protein sequence ID" value="EDO49210.1"/>
    <property type="molecule type" value="Genomic_DNA"/>
</dbReference>
<dbReference type="PhylomeDB" id="A7RHD3"/>
<dbReference type="AlphaFoldDB" id="A7RHD3"/>
<dbReference type="STRING" id="45351.A7RHD3"/>
<gene>
    <name evidence="2" type="ORF">NEMVEDRAFT_v1g238279</name>
</gene>
<keyword evidence="1" id="KW-0175">Coiled coil</keyword>
<feature type="coiled-coil region" evidence="1">
    <location>
        <begin position="21"/>
        <end position="69"/>
    </location>
</feature>
<dbReference type="Proteomes" id="UP000001593">
    <property type="component" value="Unassembled WGS sequence"/>
</dbReference>
<proteinExistence type="predicted"/>
<dbReference type="InParanoid" id="A7RHD3"/>
<dbReference type="InterPro" id="IPR037391">
    <property type="entry name" value="PMF1-bd"/>
</dbReference>